<reference evidence="1" key="1">
    <citation type="submission" date="2024-09" db="EMBL/GenBank/DDBJ databases">
        <authorList>
            <person name="Liu J."/>
        </authorList>
    </citation>
    <scope>NUCLEOTIDE SEQUENCE</scope>
    <source>
        <strain evidence="1">NBU2967</strain>
    </source>
</reference>
<keyword evidence="1" id="KW-0808">Transferase</keyword>
<protein>
    <submittedName>
        <fullName evidence="1">Phosphatidate cytidylyltransferase</fullName>
    </submittedName>
</protein>
<dbReference type="Proteomes" id="UP001595191">
    <property type="component" value="Unassembled WGS sequence"/>
</dbReference>
<evidence type="ECO:0000313" key="2">
    <source>
        <dbReference type="Proteomes" id="UP001595191"/>
    </source>
</evidence>
<sequence>MREILRRSLTGAVYIVLLLSAVFLNSDAFDFLFMTFGLACLYEYKRLVALRGYHIFIAYLALWWIFIYLTSDKGLINLLMFITITIDIALLFYLFQRKERQFNTIQKFIIGLLYIGGGCIFLTMIPYKDDDFAKLLIMGIFILIWVNDSFAYIVGKSVGRTKLYPSISPKKTVEGTIGGFIFAMGAAYLMGIYEPLISPGQWMILAAVIVVSGSLGDLLESKLKRSAGVKDSGAILPGHGGMLDRLDSLVFAAPFTYLTLTIFAYVS</sequence>
<proteinExistence type="predicted"/>
<accession>A0ACC7LP02</accession>
<dbReference type="EMBL" id="JBHFPV010000004">
    <property type="protein sequence ID" value="MFH6604765.1"/>
    <property type="molecule type" value="Genomic_DNA"/>
</dbReference>
<keyword evidence="1" id="KW-0548">Nucleotidyltransferase</keyword>
<organism evidence="1 2">
    <name type="scientific">Meishania litoralis</name>
    <dbReference type="NCBI Taxonomy" id="3434685"/>
    <lineage>
        <taxon>Bacteria</taxon>
        <taxon>Pseudomonadati</taxon>
        <taxon>Bacteroidota</taxon>
        <taxon>Flavobacteriia</taxon>
        <taxon>Flavobacteriales</taxon>
        <taxon>Flavobacteriaceae</taxon>
        <taxon>Meishania</taxon>
    </lineage>
</organism>
<keyword evidence="2" id="KW-1185">Reference proteome</keyword>
<gene>
    <name evidence="1" type="ORF">ACEZ3G_14845</name>
</gene>
<evidence type="ECO:0000313" key="1">
    <source>
        <dbReference type="EMBL" id="MFH6604765.1"/>
    </source>
</evidence>
<name>A0ACC7LP02_9FLAO</name>
<comment type="caution">
    <text evidence="1">The sequence shown here is derived from an EMBL/GenBank/DDBJ whole genome shotgun (WGS) entry which is preliminary data.</text>
</comment>